<name>A0ABR0E8N8_ZASCE</name>
<dbReference type="Proteomes" id="UP001305779">
    <property type="component" value="Unassembled WGS sequence"/>
</dbReference>
<keyword evidence="1" id="KW-0479">Metal-binding</keyword>
<evidence type="ECO:0000256" key="6">
    <source>
        <dbReference type="ARBA" id="ARBA00023242"/>
    </source>
</evidence>
<evidence type="ECO:0000256" key="7">
    <source>
        <dbReference type="SAM" id="MobiDB-lite"/>
    </source>
</evidence>
<keyword evidence="2" id="KW-0862">Zinc</keyword>
<feature type="region of interest" description="Disordered" evidence="7">
    <location>
        <begin position="1"/>
        <end position="22"/>
    </location>
</feature>
<keyword evidence="6" id="KW-0539">Nucleus</keyword>
<dbReference type="EMBL" id="JAXOVC010000008">
    <property type="protein sequence ID" value="KAK4497794.1"/>
    <property type="molecule type" value="Genomic_DNA"/>
</dbReference>
<dbReference type="PANTHER" id="PTHR36206">
    <property type="entry name" value="ASPERCRYPTIN BIOSYNTHESIS CLUSTER-SPECIFIC TRANSCRIPTION REGULATOR ATNN-RELATED"/>
    <property type="match status" value="1"/>
</dbReference>
<dbReference type="InterPro" id="IPR021858">
    <property type="entry name" value="Fun_TF"/>
</dbReference>
<evidence type="ECO:0000256" key="2">
    <source>
        <dbReference type="ARBA" id="ARBA00022833"/>
    </source>
</evidence>
<evidence type="ECO:0000256" key="5">
    <source>
        <dbReference type="ARBA" id="ARBA00023163"/>
    </source>
</evidence>
<evidence type="ECO:0000313" key="8">
    <source>
        <dbReference type="EMBL" id="KAK4497794.1"/>
    </source>
</evidence>
<keyword evidence="5" id="KW-0804">Transcription</keyword>
<keyword evidence="9" id="KW-1185">Reference proteome</keyword>
<reference evidence="8 9" key="1">
    <citation type="journal article" date="2023" name="G3 (Bethesda)">
        <title>A chromosome-level genome assembly of Zasmidium syzygii isolated from banana leaves.</title>
        <authorList>
            <person name="van Westerhoven A.C."/>
            <person name="Mehrabi R."/>
            <person name="Talebi R."/>
            <person name="Steentjes M.B.F."/>
            <person name="Corcolon B."/>
            <person name="Chong P.A."/>
            <person name="Kema G.H.J."/>
            <person name="Seidl M.F."/>
        </authorList>
    </citation>
    <scope>NUCLEOTIDE SEQUENCE [LARGE SCALE GENOMIC DNA]</scope>
    <source>
        <strain evidence="8 9">P124</strain>
    </source>
</reference>
<evidence type="ECO:0000256" key="3">
    <source>
        <dbReference type="ARBA" id="ARBA00023015"/>
    </source>
</evidence>
<accession>A0ABR0E8N8</accession>
<keyword evidence="4" id="KW-0238">DNA-binding</keyword>
<sequence>MKFRTATRRGNRSHRHKQELEASAATAPNPLNLILPLCTWQSATECMQYDYYAKVVAHNIFCDKSSQFWQSYVLQCCHQLPVVKQSLLALSAAFRATDEAPTKPHYATSQQYESPAATFSKAIAMLRQYMSSDGSPSHAVVLTCAIILYAYAKVLGDQEAASTHLERAINIFDTWAISSSGHERPDDFRTIRTVLLLLDLSATIEDKARVPAMTQPGRQPTQFRSLEDVVHGYSVVCQTMMIFTIRNYKHILAGHAYCPIEILQEKDDIADSLAQWKEAVDGFVEERSSTGDRLSAKEEECLLAVMLQWIAGKCQLDEVLPSSTPLISTWDLCADQWLEYGNRILQLRRNVAKSESPTGKRRSLILSYAQCMLIFAGGTSLDHARSTALAMAAEAAMYDQLILPVDLSHIGNGRGHSDALHDMEQKQVFWTADYIAHNSGCFQSTA</sequence>
<comment type="caution">
    <text evidence="8">The sequence shown here is derived from an EMBL/GenBank/DDBJ whole genome shotgun (WGS) entry which is preliminary data.</text>
</comment>
<gene>
    <name evidence="8" type="ORF">PRZ48_010448</name>
</gene>
<dbReference type="PANTHER" id="PTHR36206:SF4">
    <property type="entry name" value="HYPOTHETICAL CONSERVED PROTEIN (EUROFUNG)-RELATED"/>
    <property type="match status" value="1"/>
</dbReference>
<proteinExistence type="predicted"/>
<protein>
    <submittedName>
        <fullName evidence="8">Uncharacterized protein</fullName>
    </submittedName>
</protein>
<evidence type="ECO:0000256" key="4">
    <source>
        <dbReference type="ARBA" id="ARBA00023125"/>
    </source>
</evidence>
<dbReference type="Pfam" id="PF11951">
    <property type="entry name" value="Fungal_trans_2"/>
    <property type="match status" value="1"/>
</dbReference>
<feature type="compositionally biased region" description="Basic residues" evidence="7">
    <location>
        <begin position="1"/>
        <end position="17"/>
    </location>
</feature>
<keyword evidence="3" id="KW-0805">Transcription regulation</keyword>
<evidence type="ECO:0000313" key="9">
    <source>
        <dbReference type="Proteomes" id="UP001305779"/>
    </source>
</evidence>
<organism evidence="8 9">
    <name type="scientific">Zasmidium cellare</name>
    <name type="common">Wine cellar mold</name>
    <name type="synonym">Racodium cellare</name>
    <dbReference type="NCBI Taxonomy" id="395010"/>
    <lineage>
        <taxon>Eukaryota</taxon>
        <taxon>Fungi</taxon>
        <taxon>Dikarya</taxon>
        <taxon>Ascomycota</taxon>
        <taxon>Pezizomycotina</taxon>
        <taxon>Dothideomycetes</taxon>
        <taxon>Dothideomycetidae</taxon>
        <taxon>Mycosphaerellales</taxon>
        <taxon>Mycosphaerellaceae</taxon>
        <taxon>Zasmidium</taxon>
    </lineage>
</organism>
<dbReference type="InterPro" id="IPR052360">
    <property type="entry name" value="Transcr_Regulatory_Proteins"/>
</dbReference>
<evidence type="ECO:0000256" key="1">
    <source>
        <dbReference type="ARBA" id="ARBA00022723"/>
    </source>
</evidence>